<dbReference type="Proteomes" id="UP001064048">
    <property type="component" value="Chromosome 10"/>
</dbReference>
<dbReference type="EMBL" id="CM046110">
    <property type="protein sequence ID" value="KAI8422129.1"/>
    <property type="molecule type" value="Genomic_DNA"/>
</dbReference>
<proteinExistence type="predicted"/>
<organism evidence="1 2">
    <name type="scientific">Choristoneura fumiferana</name>
    <name type="common">Spruce budworm moth</name>
    <name type="synonym">Archips fumiferana</name>
    <dbReference type="NCBI Taxonomy" id="7141"/>
    <lineage>
        <taxon>Eukaryota</taxon>
        <taxon>Metazoa</taxon>
        <taxon>Ecdysozoa</taxon>
        <taxon>Arthropoda</taxon>
        <taxon>Hexapoda</taxon>
        <taxon>Insecta</taxon>
        <taxon>Pterygota</taxon>
        <taxon>Neoptera</taxon>
        <taxon>Endopterygota</taxon>
        <taxon>Lepidoptera</taxon>
        <taxon>Glossata</taxon>
        <taxon>Ditrysia</taxon>
        <taxon>Tortricoidea</taxon>
        <taxon>Tortricidae</taxon>
        <taxon>Tortricinae</taxon>
        <taxon>Choristoneura</taxon>
    </lineage>
</organism>
<accession>A0ACC0JDK9</accession>
<gene>
    <name evidence="1" type="ORF">MSG28_006046</name>
</gene>
<name>A0ACC0JDK9_CHOFU</name>
<sequence>MWPPLSGLNVRSQAGGGGEGGGGEGAGGARPVSELERPFGLPRRLRLDALARRRGRVLRARSDRYLHTLYTVAVFYALPVVQFVAAFQILMNVSGSLDICYYNFLCAHPAGALADFNHEYGIPAHYGMLGALGAGMMVVALLSASYHVCPNRLNFQFEPKFVFLTRAGGEIWASRVMRQLPPVRAAPPAPGPWWAGGHRPQLTSFVADVAFMYVLAVLSMVKIYQARHPDVNARAHATFGVLALLIALVVWGVLGGGALFWGAATVLHVFSVLLLSLRIYYVGQFRLEKASLAVAARGLRWLPGGGGGGAAAGAGRARPGAAAVRRAAGAAAHRQRRQLGLRPLRLLHGERPRWYAWCYLGGAVLCWAPALYFFMSGSTDWSTTPALSRHLNHECKVLEFYDSHDLWHLVSAAALYLSFGAMMTWDDGLSAVRRADIAVF</sequence>
<evidence type="ECO:0000313" key="2">
    <source>
        <dbReference type="Proteomes" id="UP001064048"/>
    </source>
</evidence>
<evidence type="ECO:0000313" key="1">
    <source>
        <dbReference type="EMBL" id="KAI8422129.1"/>
    </source>
</evidence>
<protein>
    <submittedName>
        <fullName evidence="1">Uncharacterized protein</fullName>
    </submittedName>
</protein>
<keyword evidence="2" id="KW-1185">Reference proteome</keyword>
<reference evidence="1 2" key="1">
    <citation type="journal article" date="2022" name="Genome Biol. Evol.">
        <title>The Spruce Budworm Genome: Reconstructing the Evolutionary History of Antifreeze Proteins.</title>
        <authorList>
            <person name="Beliveau C."/>
            <person name="Gagne P."/>
            <person name="Picq S."/>
            <person name="Vernygora O."/>
            <person name="Keeling C.I."/>
            <person name="Pinkney K."/>
            <person name="Doucet D."/>
            <person name="Wen F."/>
            <person name="Johnston J.S."/>
            <person name="Maaroufi H."/>
            <person name="Boyle B."/>
            <person name="Laroche J."/>
            <person name="Dewar K."/>
            <person name="Juretic N."/>
            <person name="Blackburn G."/>
            <person name="Nisole A."/>
            <person name="Brunet B."/>
            <person name="Brandao M."/>
            <person name="Lumley L."/>
            <person name="Duan J."/>
            <person name="Quan G."/>
            <person name="Lucarotti C.J."/>
            <person name="Roe A.D."/>
            <person name="Sperling F.A.H."/>
            <person name="Levesque R.C."/>
            <person name="Cusson M."/>
        </authorList>
    </citation>
    <scope>NUCLEOTIDE SEQUENCE [LARGE SCALE GENOMIC DNA]</scope>
    <source>
        <strain evidence="1">Glfc:IPQL:Cfum</strain>
    </source>
</reference>
<comment type="caution">
    <text evidence="1">The sequence shown here is derived from an EMBL/GenBank/DDBJ whole genome shotgun (WGS) entry which is preliminary data.</text>
</comment>